<keyword evidence="2" id="KW-1185">Reference proteome</keyword>
<evidence type="ECO:0000313" key="2">
    <source>
        <dbReference type="Proteomes" id="UP000462152"/>
    </source>
</evidence>
<dbReference type="AlphaFoldDB" id="A0A7K1LHQ3"/>
<dbReference type="SUPFAM" id="SSF52402">
    <property type="entry name" value="Adenine nucleotide alpha hydrolases-like"/>
    <property type="match status" value="1"/>
</dbReference>
<gene>
    <name evidence="1" type="ORF">GMA10_05680</name>
</gene>
<evidence type="ECO:0008006" key="3">
    <source>
        <dbReference type="Google" id="ProtNLM"/>
    </source>
</evidence>
<comment type="caution">
    <text evidence="1">The sequence shown here is derived from an EMBL/GenBank/DDBJ whole genome shotgun (WGS) entry which is preliminary data.</text>
</comment>
<dbReference type="Gene3D" id="3.40.50.620">
    <property type="entry name" value="HUPs"/>
    <property type="match status" value="1"/>
</dbReference>
<dbReference type="RefSeq" id="WP_129315789.1">
    <property type="nucleotide sequence ID" value="NZ_CP197643.1"/>
</dbReference>
<accession>A0A7K1LHQ3</accession>
<dbReference type="OrthoDB" id="3825223at2"/>
<evidence type="ECO:0000313" key="1">
    <source>
        <dbReference type="EMBL" id="MUN54706.1"/>
    </source>
</evidence>
<sequence length="164" mass="18241">MSNLLVVTEAILGETEIENINIVRSGEDPDARDDIRVIVPTEMNKRLWLEFLDQLALLDFEEAFRVVSHAEKGPATLRADAEKILEGSLQTLSDAGLPGRGRVVEGEPLRAMREEVDDGIDQVLIITEPHPVEDTLNIHWSNTAEKTLGVPVLHLYWGTGHVDD</sequence>
<name>A0A7K1LHQ3_9MICC</name>
<proteinExistence type="predicted"/>
<dbReference type="EMBL" id="WOGT01000002">
    <property type="protein sequence ID" value="MUN54706.1"/>
    <property type="molecule type" value="Genomic_DNA"/>
</dbReference>
<dbReference type="InterPro" id="IPR014729">
    <property type="entry name" value="Rossmann-like_a/b/a_fold"/>
</dbReference>
<protein>
    <recommendedName>
        <fullName evidence="3">Universal stress protein</fullName>
    </recommendedName>
</protein>
<reference evidence="1 2" key="1">
    <citation type="submission" date="2019-12" db="EMBL/GenBank/DDBJ databases">
        <authorList>
            <person name="Li J."/>
            <person name="Shi Y."/>
            <person name="Xu G."/>
            <person name="Xiao D."/>
            <person name="Ran X."/>
        </authorList>
    </citation>
    <scope>NUCLEOTIDE SEQUENCE [LARGE SCALE GENOMIC DNA]</scope>
    <source>
        <strain evidence="1 2">JCM 15915</strain>
    </source>
</reference>
<organism evidence="1 2">
    <name type="scientific">Rothia koreensis</name>
    <dbReference type="NCBI Taxonomy" id="592378"/>
    <lineage>
        <taxon>Bacteria</taxon>
        <taxon>Bacillati</taxon>
        <taxon>Actinomycetota</taxon>
        <taxon>Actinomycetes</taxon>
        <taxon>Micrococcales</taxon>
        <taxon>Micrococcaceae</taxon>
        <taxon>Rothia</taxon>
    </lineage>
</organism>
<dbReference type="Proteomes" id="UP000462152">
    <property type="component" value="Unassembled WGS sequence"/>
</dbReference>